<evidence type="ECO:0000313" key="31">
    <source>
        <dbReference type="Proteomes" id="UP000257109"/>
    </source>
</evidence>
<feature type="domain" description="Response regulatory" evidence="29">
    <location>
        <begin position="640"/>
        <end position="756"/>
    </location>
</feature>
<evidence type="ECO:0000256" key="2">
    <source>
        <dbReference type="ARBA" id="ARBA00004477"/>
    </source>
</evidence>
<dbReference type="STRING" id="157652.A0A371FWT2"/>
<dbReference type="GO" id="GO:0005524">
    <property type="term" value="F:ATP binding"/>
    <property type="evidence" value="ECO:0007669"/>
    <property type="project" value="UniProtKB-KW"/>
</dbReference>
<comment type="cofactor">
    <cofactor evidence="21">
        <name>Cu cation</name>
        <dbReference type="ChEBI" id="CHEBI:23378"/>
    </cofactor>
    <text evidence="21">Binds 1 copper ion per dimer.</text>
</comment>
<dbReference type="PIRSF" id="PIRSF026389">
    <property type="entry name" value="Ethyln_sen_HK"/>
    <property type="match status" value="1"/>
</dbReference>
<dbReference type="GO" id="GO:0046872">
    <property type="term" value="F:metal ion binding"/>
    <property type="evidence" value="ECO:0007669"/>
    <property type="project" value="UniProtKB-KW"/>
</dbReference>
<dbReference type="CDD" id="cd00082">
    <property type="entry name" value="HisKA"/>
    <property type="match status" value="1"/>
</dbReference>
<dbReference type="SMART" id="SM00448">
    <property type="entry name" value="REC"/>
    <property type="match status" value="1"/>
</dbReference>
<evidence type="ECO:0000313" key="30">
    <source>
        <dbReference type="EMBL" id="RDX82761.1"/>
    </source>
</evidence>
<evidence type="ECO:0000256" key="7">
    <source>
        <dbReference type="ARBA" id="ARBA00022692"/>
    </source>
</evidence>
<feature type="transmembrane region" description="Helical" evidence="26">
    <location>
        <begin position="47"/>
        <end position="70"/>
    </location>
</feature>
<dbReference type="GO" id="GO:0000155">
    <property type="term" value="F:phosphorelay sensor kinase activity"/>
    <property type="evidence" value="ECO:0007669"/>
    <property type="project" value="InterPro"/>
</dbReference>
<dbReference type="OrthoDB" id="60033at2759"/>
<evidence type="ECO:0000256" key="17">
    <source>
        <dbReference type="ARBA" id="ARBA00023136"/>
    </source>
</evidence>
<evidence type="ECO:0000256" key="5">
    <source>
        <dbReference type="ARBA" id="ARBA00022553"/>
    </source>
</evidence>
<organism evidence="30 31">
    <name type="scientific">Mucuna pruriens</name>
    <name type="common">Velvet bean</name>
    <name type="synonym">Dolichos pruriens</name>
    <dbReference type="NCBI Taxonomy" id="157652"/>
    <lineage>
        <taxon>Eukaryota</taxon>
        <taxon>Viridiplantae</taxon>
        <taxon>Streptophyta</taxon>
        <taxon>Embryophyta</taxon>
        <taxon>Tracheophyta</taxon>
        <taxon>Spermatophyta</taxon>
        <taxon>Magnoliopsida</taxon>
        <taxon>eudicotyledons</taxon>
        <taxon>Gunneridae</taxon>
        <taxon>Pentapetalae</taxon>
        <taxon>rosids</taxon>
        <taxon>fabids</taxon>
        <taxon>Fabales</taxon>
        <taxon>Fabaceae</taxon>
        <taxon>Papilionoideae</taxon>
        <taxon>50 kb inversion clade</taxon>
        <taxon>NPAAA clade</taxon>
        <taxon>indigoferoid/millettioid clade</taxon>
        <taxon>Phaseoleae</taxon>
        <taxon>Mucuna</taxon>
    </lineage>
</organism>
<evidence type="ECO:0000256" key="15">
    <source>
        <dbReference type="ARBA" id="ARBA00023008"/>
    </source>
</evidence>
<protein>
    <submittedName>
        <fullName evidence="30">Ethylene receptor 2</fullName>
    </submittedName>
</protein>
<keyword evidence="9" id="KW-0547">Nucleotide-binding</keyword>
<evidence type="ECO:0000256" key="14">
    <source>
        <dbReference type="ARBA" id="ARBA00022989"/>
    </source>
</evidence>
<feature type="modified residue" description="4-aspartylphosphate" evidence="24">
    <location>
        <position position="691"/>
    </location>
</feature>
<comment type="subcellular location">
    <subcellularLocation>
        <location evidence="2">Endoplasmic reticulum membrane</location>
        <topology evidence="2">Multi-pass membrane protein</topology>
    </subcellularLocation>
</comment>
<keyword evidence="8 21" id="KW-0479">Metal-binding</keyword>
<feature type="binding site" evidence="21">
    <location>
        <position position="93"/>
    </location>
    <ligand>
        <name>Cu cation</name>
        <dbReference type="ChEBI" id="CHEBI:23378"/>
    </ligand>
</feature>
<dbReference type="InterPro" id="IPR029016">
    <property type="entry name" value="GAF-like_dom_sf"/>
</dbReference>
<evidence type="ECO:0000256" key="3">
    <source>
        <dbReference type="ARBA" id="ARBA00009842"/>
    </source>
</evidence>
<evidence type="ECO:0000256" key="10">
    <source>
        <dbReference type="ARBA" id="ARBA00022745"/>
    </source>
</evidence>
<dbReference type="InterPro" id="IPR036890">
    <property type="entry name" value="HATPase_C_sf"/>
</dbReference>
<evidence type="ECO:0000256" key="27">
    <source>
        <dbReference type="SAM" id="SignalP"/>
    </source>
</evidence>
<dbReference type="InterPro" id="IPR011006">
    <property type="entry name" value="CheY-like_superfamily"/>
</dbReference>
<dbReference type="Pfam" id="PF01590">
    <property type="entry name" value="GAF"/>
    <property type="match status" value="1"/>
</dbReference>
<keyword evidence="10" id="KW-0936">Ethylene signaling pathway</keyword>
<evidence type="ECO:0000256" key="9">
    <source>
        <dbReference type="ARBA" id="ARBA00022741"/>
    </source>
</evidence>
<dbReference type="InterPro" id="IPR003661">
    <property type="entry name" value="HisK_dim/P_dom"/>
</dbReference>
<evidence type="ECO:0000256" key="16">
    <source>
        <dbReference type="ARBA" id="ARBA00023012"/>
    </source>
</evidence>
<gene>
    <name evidence="30" type="primary">ETR2</name>
    <name evidence="30" type="ORF">CR513_36407</name>
</gene>
<feature type="disulfide bond" description="Interchain" evidence="22">
    <location>
        <position position="31"/>
    </location>
</feature>
<keyword evidence="17 26" id="KW-0472">Membrane</keyword>
<keyword evidence="5 24" id="KW-0597">Phosphoprotein</keyword>
<dbReference type="Gene3D" id="3.30.450.40">
    <property type="match status" value="1"/>
</dbReference>
<sequence>MLKLVSFKVLLIFFVLTCVSASAKGNRFTRCSCDEDESSLVILDTILVYQRFGDFLIAMAYFSIPIELLYFVSCSNFPFKWILFQFVAFIVLCGMSHLLNGCTFGFQSFTLMVALTISKILTALVSCATSVSLLTIIPLLLKVKVRELMLKKKTCDLGREFGIIRKKNEAATHVRMLTQEIRKSLDRHKILYTTLVELSNTLGLQNCAVWMPNVEKTHMILTHELNTRSVSCSIPITDPDVKRIKENNEACILDSNSILATASHGDSGAAVVGLGPVAAIRMPMLRVNDFNGGTPELRQTCYAILVLILPMTEDRVWSFFELETIKVVADQVAVALSHAAILEESQLMREKLEEQNHALQQERMSAMMATHAKAAFQKGVNNGMKRPIHSILGLLSIMQDEGLKSEQKIIVDSMVRASSVLSNLINDAMDHTARDDGRFPLDMKPFRLHAIVREAACLAKCMCVYRGFGFVLDVDKYLPDNVVGDEKRVFQVIMNMVWNAINVNHGGGVLVFRVFAGTGSQGRNHYQEWTAWRSSSSSGDVNIRFEIGINTGDPKLQSFVPSGTRHVSDGVGGRLSFGISKRIIQLMQGNIWLIPNAQGYPQVMTLFLRFQLPQSIAISIPESGECPDPSSANSFFRGLQVLLADSDEQNRAVTQKLLERLGCVVTPVSSGLECLSVIGPTVSSFQLLLLDLHMLELDEFEVAKRICKFRSPNWPTIVALTASTEDWERCMQIGINGVIRKPVLLHEIASELRKILMQGNSGIIDMEYGLLRLELNKTKQISSPEEFFG</sequence>
<keyword evidence="11" id="KW-0418">Kinase</keyword>
<feature type="binding site" evidence="21">
    <location>
        <position position="97"/>
    </location>
    <ligand>
        <name>Cu cation</name>
        <dbReference type="ChEBI" id="CHEBI:23378"/>
    </ligand>
</feature>
<keyword evidence="12" id="KW-0256">Endoplasmic reticulum</keyword>
<dbReference type="SUPFAM" id="SSF55874">
    <property type="entry name" value="ATPase domain of HSP90 chaperone/DNA topoisomerase II/histidine kinase"/>
    <property type="match status" value="1"/>
</dbReference>
<evidence type="ECO:0000256" key="4">
    <source>
        <dbReference type="ARBA" id="ARBA00011748"/>
    </source>
</evidence>
<dbReference type="Proteomes" id="UP000257109">
    <property type="component" value="Unassembled WGS sequence"/>
</dbReference>
<dbReference type="PROSITE" id="PS50110">
    <property type="entry name" value="RESPONSE_REGULATORY"/>
    <property type="match status" value="1"/>
</dbReference>
<dbReference type="GO" id="GO:0004674">
    <property type="term" value="F:protein serine/threonine kinase activity"/>
    <property type="evidence" value="ECO:0007669"/>
    <property type="project" value="UniProtKB-ARBA"/>
</dbReference>
<evidence type="ECO:0000256" key="21">
    <source>
        <dbReference type="PIRSR" id="PIRSR026389-2"/>
    </source>
</evidence>
<comment type="subunit">
    <text evidence="4">Homodimer; disulfide-linked.</text>
</comment>
<evidence type="ECO:0000256" key="19">
    <source>
        <dbReference type="ARBA" id="ARBA00023170"/>
    </source>
</evidence>
<keyword evidence="15 21" id="KW-0186">Copper</keyword>
<dbReference type="PROSITE" id="PS50109">
    <property type="entry name" value="HIS_KIN"/>
    <property type="match status" value="1"/>
</dbReference>
<feature type="transmembrane region" description="Helical" evidence="26">
    <location>
        <begin position="82"/>
        <end position="100"/>
    </location>
</feature>
<reference evidence="30" key="1">
    <citation type="submission" date="2018-05" db="EMBL/GenBank/DDBJ databases">
        <title>Draft genome of Mucuna pruriens seed.</title>
        <authorList>
            <person name="Nnadi N.E."/>
            <person name="Vos R."/>
            <person name="Hasami M.H."/>
            <person name="Devisetty U.K."/>
            <person name="Aguiy J.C."/>
        </authorList>
    </citation>
    <scope>NUCLEOTIDE SEQUENCE [LARGE SCALE GENOMIC DNA]</scope>
    <source>
        <strain evidence="30">JCA_2017</strain>
    </source>
</reference>
<dbReference type="SMART" id="SM00065">
    <property type="entry name" value="GAF"/>
    <property type="match status" value="1"/>
</dbReference>
<dbReference type="PANTHER" id="PTHR24423:SF637">
    <property type="entry name" value="ETHYLENE RECEPTOR"/>
    <property type="match status" value="1"/>
</dbReference>
<dbReference type="Pfam" id="PF00072">
    <property type="entry name" value="Response_reg"/>
    <property type="match status" value="1"/>
</dbReference>
<feature type="chain" id="PRO_5016738270" evidence="27">
    <location>
        <begin position="22"/>
        <end position="789"/>
    </location>
</feature>
<keyword evidence="25" id="KW-0175">Coiled coil</keyword>
<evidence type="ECO:0000256" key="22">
    <source>
        <dbReference type="PIRSR" id="PIRSR026389-3"/>
    </source>
</evidence>
<comment type="function">
    <text evidence="20">Ethylene receptor related to bacterial two-component regulators. Acts as a redundant negative regulator of ethylene signaling.</text>
</comment>
<keyword evidence="13" id="KW-0067">ATP-binding</keyword>
<dbReference type="Pfam" id="PF25487">
    <property type="entry name" value="ETR1_N"/>
    <property type="match status" value="1"/>
</dbReference>
<feature type="coiled-coil region" evidence="25">
    <location>
        <begin position="342"/>
        <end position="369"/>
    </location>
</feature>
<dbReference type="EMBL" id="QJKJ01007558">
    <property type="protein sequence ID" value="RDX82761.1"/>
    <property type="molecule type" value="Genomic_DNA"/>
</dbReference>
<evidence type="ECO:0000256" key="18">
    <source>
        <dbReference type="ARBA" id="ARBA00023157"/>
    </source>
</evidence>
<evidence type="ECO:0000256" key="13">
    <source>
        <dbReference type="ARBA" id="ARBA00022840"/>
    </source>
</evidence>
<evidence type="ECO:0000256" key="25">
    <source>
        <dbReference type="SAM" id="Coils"/>
    </source>
</evidence>
<dbReference type="Gene3D" id="3.30.565.10">
    <property type="entry name" value="Histidine kinase-like ATPase, C-terminal domain"/>
    <property type="match status" value="1"/>
</dbReference>
<dbReference type="InterPro" id="IPR003018">
    <property type="entry name" value="GAF"/>
</dbReference>
<feature type="transmembrane region" description="Helical" evidence="26">
    <location>
        <begin position="120"/>
        <end position="141"/>
    </location>
</feature>
<evidence type="ECO:0000256" key="20">
    <source>
        <dbReference type="ARBA" id="ARBA00056860"/>
    </source>
</evidence>
<name>A0A371FWT2_MUCPR</name>
<evidence type="ECO:0000259" key="28">
    <source>
        <dbReference type="PROSITE" id="PS50109"/>
    </source>
</evidence>
<dbReference type="InterPro" id="IPR005467">
    <property type="entry name" value="His_kinase_dom"/>
</dbReference>
<dbReference type="FunFam" id="1.10.287.130:FF:000087">
    <property type="entry name" value="Ethylene receptor 4"/>
    <property type="match status" value="1"/>
</dbReference>
<accession>A0A371FWT2</accession>
<dbReference type="AlphaFoldDB" id="A0A371FWT2"/>
<comment type="caution">
    <text evidence="30">The sequence shown here is derived from an EMBL/GenBank/DDBJ whole genome shotgun (WGS) entry which is preliminary data.</text>
</comment>
<dbReference type="GO" id="GO:0005789">
    <property type="term" value="C:endoplasmic reticulum membrane"/>
    <property type="evidence" value="ECO:0007669"/>
    <property type="project" value="UniProtKB-SubCell"/>
</dbReference>
<dbReference type="PANTHER" id="PTHR24423">
    <property type="entry name" value="TWO-COMPONENT SENSOR HISTIDINE KINASE"/>
    <property type="match status" value="1"/>
</dbReference>
<feature type="disulfide bond" description="Interchain" evidence="22">
    <location>
        <position position="33"/>
    </location>
</feature>
<keyword evidence="6" id="KW-0808">Transferase</keyword>
<feature type="domain" description="Histidine kinase" evidence="28">
    <location>
        <begin position="379"/>
        <end position="616"/>
    </location>
</feature>
<evidence type="ECO:0000256" key="24">
    <source>
        <dbReference type="PROSITE-ProRule" id="PRU00169"/>
    </source>
</evidence>
<feature type="cross-link" description="Glycyl lysine isopeptide (Lys-Gly) (interchain with G-Cter in ubiquitin)" evidence="23">
    <location>
        <position position="741"/>
    </location>
</feature>
<evidence type="ECO:0000259" key="29">
    <source>
        <dbReference type="PROSITE" id="PS50110"/>
    </source>
</evidence>
<dbReference type="SUPFAM" id="SSF55781">
    <property type="entry name" value="GAF domain-like"/>
    <property type="match status" value="1"/>
</dbReference>
<dbReference type="GO" id="GO:0010105">
    <property type="term" value="P:negative regulation of ethylene-activated signaling pathway"/>
    <property type="evidence" value="ECO:0007669"/>
    <property type="project" value="UniProtKB-ARBA"/>
</dbReference>
<evidence type="ECO:0000256" key="8">
    <source>
        <dbReference type="ARBA" id="ARBA00022723"/>
    </source>
</evidence>
<evidence type="ECO:0000256" key="11">
    <source>
        <dbReference type="ARBA" id="ARBA00022777"/>
    </source>
</evidence>
<keyword evidence="19 30" id="KW-0675">Receptor</keyword>
<dbReference type="GO" id="GO:0038199">
    <property type="term" value="F:ethylene receptor activity"/>
    <property type="evidence" value="ECO:0007669"/>
    <property type="project" value="InterPro"/>
</dbReference>
<dbReference type="Gene3D" id="3.40.50.2300">
    <property type="match status" value="1"/>
</dbReference>
<keyword evidence="7 26" id="KW-0812">Transmembrane</keyword>
<dbReference type="InterPro" id="IPR014525">
    <property type="entry name" value="ETR"/>
</dbReference>
<keyword evidence="18 22" id="KW-1015">Disulfide bond</keyword>
<keyword evidence="14 26" id="KW-1133">Transmembrane helix</keyword>
<keyword evidence="27" id="KW-0732">Signal</keyword>
<feature type="non-terminal residue" evidence="30">
    <location>
        <position position="1"/>
    </location>
</feature>
<dbReference type="SUPFAM" id="SSF52172">
    <property type="entry name" value="CheY-like"/>
    <property type="match status" value="1"/>
</dbReference>
<dbReference type="CDD" id="cd16938">
    <property type="entry name" value="HATPase_ETR2_ERS2-EIN4-like"/>
    <property type="match status" value="1"/>
</dbReference>
<evidence type="ECO:0000256" key="6">
    <source>
        <dbReference type="ARBA" id="ARBA00022679"/>
    </source>
</evidence>
<evidence type="ECO:0000256" key="1">
    <source>
        <dbReference type="ARBA" id="ARBA00003286"/>
    </source>
</evidence>
<keyword evidence="31" id="KW-1185">Reference proteome</keyword>
<evidence type="ECO:0000256" key="12">
    <source>
        <dbReference type="ARBA" id="ARBA00022824"/>
    </source>
</evidence>
<keyword evidence="16" id="KW-0902">Two-component regulatory system</keyword>
<comment type="similarity">
    <text evidence="3">Belongs to the ethylene receptor family.</text>
</comment>
<comment type="function">
    <text evidence="1">May act early in the ethylene signal transduction pathway, possibly as an ethylene receptor, or as a regulator of the pathway.</text>
</comment>
<dbReference type="InterPro" id="IPR001789">
    <property type="entry name" value="Sig_transdc_resp-reg_receiver"/>
</dbReference>
<dbReference type="GO" id="GO:0051740">
    <property type="term" value="F:ethylene binding"/>
    <property type="evidence" value="ECO:0007669"/>
    <property type="project" value="InterPro"/>
</dbReference>
<dbReference type="InterPro" id="IPR058544">
    <property type="entry name" value="ETR1_N"/>
</dbReference>
<evidence type="ECO:0000256" key="26">
    <source>
        <dbReference type="SAM" id="Phobius"/>
    </source>
</evidence>
<evidence type="ECO:0000256" key="23">
    <source>
        <dbReference type="PIRSR" id="PIRSR026389-4"/>
    </source>
</evidence>
<proteinExistence type="inferred from homology"/>
<feature type="signal peptide" evidence="27">
    <location>
        <begin position="1"/>
        <end position="21"/>
    </location>
</feature>
<dbReference type="Gene3D" id="1.10.287.130">
    <property type="match status" value="1"/>
</dbReference>